<organism evidence="1 2">
    <name type="scientific">Pseudomonas grimontii</name>
    <dbReference type="NCBI Taxonomy" id="129847"/>
    <lineage>
        <taxon>Bacteria</taxon>
        <taxon>Pseudomonadati</taxon>
        <taxon>Pseudomonadota</taxon>
        <taxon>Gammaproteobacteria</taxon>
        <taxon>Pseudomonadales</taxon>
        <taxon>Pseudomonadaceae</taxon>
        <taxon>Pseudomonas</taxon>
    </lineage>
</organism>
<reference evidence="1 2" key="1">
    <citation type="submission" date="2016-10" db="EMBL/GenBank/DDBJ databases">
        <authorList>
            <person name="Varghese N."/>
            <person name="Submissions S."/>
        </authorList>
    </citation>
    <scope>NUCLEOTIDE SEQUENCE [LARGE SCALE GENOMIC DNA]</scope>
    <source>
        <strain evidence="1 2">BS2976</strain>
    </source>
</reference>
<dbReference type="EMBL" id="FNKM01000002">
    <property type="protein sequence ID" value="SDR25088.1"/>
    <property type="molecule type" value="Genomic_DNA"/>
</dbReference>
<name>A0ABY0TQK1_9PSED</name>
<gene>
    <name evidence="1" type="ORF">SAMN04490186_4396</name>
</gene>
<dbReference type="Proteomes" id="UP000198740">
    <property type="component" value="Unassembled WGS sequence"/>
</dbReference>
<accession>A0ABY0TQK1</accession>
<sequence>MRYVSEKWLAGVFAATTTGHRTASGLKHQVLRAPQQSFVIKPIDSTLTKPAC</sequence>
<evidence type="ECO:0000313" key="2">
    <source>
        <dbReference type="Proteomes" id="UP000198740"/>
    </source>
</evidence>
<evidence type="ECO:0000313" key="1">
    <source>
        <dbReference type="EMBL" id="SDR25088.1"/>
    </source>
</evidence>
<keyword evidence="2" id="KW-1185">Reference proteome</keyword>
<comment type="caution">
    <text evidence="1">The sequence shown here is derived from an EMBL/GenBank/DDBJ whole genome shotgun (WGS) entry which is preliminary data.</text>
</comment>
<proteinExistence type="predicted"/>
<protein>
    <submittedName>
        <fullName evidence="1">Uncharacterized protein</fullName>
    </submittedName>
</protein>